<dbReference type="Proteomes" id="UP001195483">
    <property type="component" value="Unassembled WGS sequence"/>
</dbReference>
<organism evidence="6 7">
    <name type="scientific">Potamilus streckersoni</name>
    <dbReference type="NCBI Taxonomy" id="2493646"/>
    <lineage>
        <taxon>Eukaryota</taxon>
        <taxon>Metazoa</taxon>
        <taxon>Spiralia</taxon>
        <taxon>Lophotrochozoa</taxon>
        <taxon>Mollusca</taxon>
        <taxon>Bivalvia</taxon>
        <taxon>Autobranchia</taxon>
        <taxon>Heteroconchia</taxon>
        <taxon>Palaeoheterodonta</taxon>
        <taxon>Unionida</taxon>
        <taxon>Unionoidea</taxon>
        <taxon>Unionidae</taxon>
        <taxon>Ambleminae</taxon>
        <taxon>Lampsilini</taxon>
        <taxon>Potamilus</taxon>
    </lineage>
</organism>
<dbReference type="Pfam" id="PF00386">
    <property type="entry name" value="C1q"/>
    <property type="match status" value="1"/>
</dbReference>
<reference evidence="6" key="1">
    <citation type="journal article" date="2021" name="Genome Biol. Evol.">
        <title>A High-Quality Reference Genome for a Parasitic Bivalve with Doubly Uniparental Inheritance (Bivalvia: Unionida).</title>
        <authorList>
            <person name="Smith C.H."/>
        </authorList>
    </citation>
    <scope>NUCLEOTIDE SEQUENCE</scope>
    <source>
        <strain evidence="6">CHS0354</strain>
    </source>
</reference>
<name>A0AAE0VSC3_9BIVA</name>
<reference evidence="6" key="2">
    <citation type="journal article" date="2021" name="Genome Biol. Evol.">
        <title>Developing a high-quality reference genome for a parasitic bivalve with doubly uniparental inheritance (Bivalvia: Unionida).</title>
        <authorList>
            <person name="Smith C.H."/>
        </authorList>
    </citation>
    <scope>NUCLEOTIDE SEQUENCE</scope>
    <source>
        <strain evidence="6">CHS0354</strain>
        <tissue evidence="6">Mantle</tissue>
    </source>
</reference>
<dbReference type="InterPro" id="IPR050822">
    <property type="entry name" value="Cerebellin_Synaptic_Org"/>
</dbReference>
<evidence type="ECO:0000313" key="6">
    <source>
        <dbReference type="EMBL" id="KAK3587265.1"/>
    </source>
</evidence>
<comment type="caution">
    <text evidence="6">The sequence shown here is derived from an EMBL/GenBank/DDBJ whole genome shotgun (WGS) entry which is preliminary data.</text>
</comment>
<dbReference type="SMART" id="SM00110">
    <property type="entry name" value="C1Q"/>
    <property type="match status" value="1"/>
</dbReference>
<dbReference type="PRINTS" id="PR00007">
    <property type="entry name" value="COMPLEMNTC1Q"/>
</dbReference>
<feature type="domain" description="C1q" evidence="5">
    <location>
        <begin position="268"/>
        <end position="407"/>
    </location>
</feature>
<sequence length="411" mass="46507">MTPVIFALYLIFTCCTFSRTQSTATMISDLVKFVHEMSSELKKLKEEHIELRRIVQGFVGNQEEIKRKNSREMRLQKEENDKALESDLKGESIDRVEQLNGFKADRTMILSIQKDVSSIQKKLISIQNEQGMTRVWQKKMLMIVKELKLFERDSKTIQLKRHSKNGLIHDHPVFIINATTQRQDEQENEHDKKDEAEMVVGYDYINESEDRIKKKHSHNNEDTMDGIHGRKTEIKNRKESMIGIAQSKRTAGENSVCADSKKGMIRKSVSIYSAFTARVSVPLRHFANSQPIVFGDIYLNQGNGYDKNSGIFRAPVAGLYLVLITISSEGNNTPDVEVVKNGSPLCRVVVFAGSTQTSIGSPCNVLVQLGVGDEVWVRVLIHHEGYVIRGQYYSMFSMALLVPDQASGSSS</sequence>
<gene>
    <name evidence="6" type="ORF">CHS0354_034409</name>
</gene>
<keyword evidence="2" id="KW-0964">Secreted</keyword>
<protein>
    <recommendedName>
        <fullName evidence="5">C1q domain-containing protein</fullName>
    </recommendedName>
</protein>
<dbReference type="SUPFAM" id="SSF49842">
    <property type="entry name" value="TNF-like"/>
    <property type="match status" value="1"/>
</dbReference>
<dbReference type="InterPro" id="IPR008983">
    <property type="entry name" value="Tumour_necrosis_fac-like_dom"/>
</dbReference>
<dbReference type="AlphaFoldDB" id="A0AAE0VSC3"/>
<evidence type="ECO:0000256" key="1">
    <source>
        <dbReference type="ARBA" id="ARBA00004613"/>
    </source>
</evidence>
<proteinExistence type="predicted"/>
<feature type="signal peptide" evidence="4">
    <location>
        <begin position="1"/>
        <end position="22"/>
    </location>
</feature>
<dbReference type="PANTHER" id="PTHR22923:SF116">
    <property type="entry name" value="C1Q DOMAIN-CONTAINING PROTEIN"/>
    <property type="match status" value="1"/>
</dbReference>
<accession>A0AAE0VSC3</accession>
<evidence type="ECO:0000256" key="2">
    <source>
        <dbReference type="ARBA" id="ARBA00022525"/>
    </source>
</evidence>
<dbReference type="PANTHER" id="PTHR22923">
    <property type="entry name" value="CEREBELLIN-RELATED"/>
    <property type="match status" value="1"/>
</dbReference>
<comment type="subcellular location">
    <subcellularLocation>
        <location evidence="1">Secreted</location>
    </subcellularLocation>
</comment>
<dbReference type="PROSITE" id="PS50871">
    <property type="entry name" value="C1Q"/>
    <property type="match status" value="1"/>
</dbReference>
<reference evidence="6" key="3">
    <citation type="submission" date="2023-05" db="EMBL/GenBank/DDBJ databases">
        <authorList>
            <person name="Smith C.H."/>
        </authorList>
    </citation>
    <scope>NUCLEOTIDE SEQUENCE</scope>
    <source>
        <strain evidence="6">CHS0354</strain>
        <tissue evidence="6">Mantle</tissue>
    </source>
</reference>
<evidence type="ECO:0000256" key="3">
    <source>
        <dbReference type="ARBA" id="ARBA00022729"/>
    </source>
</evidence>
<keyword evidence="3 4" id="KW-0732">Signal</keyword>
<keyword evidence="7" id="KW-1185">Reference proteome</keyword>
<dbReference type="Gene3D" id="2.60.120.40">
    <property type="match status" value="1"/>
</dbReference>
<evidence type="ECO:0000259" key="5">
    <source>
        <dbReference type="PROSITE" id="PS50871"/>
    </source>
</evidence>
<evidence type="ECO:0000256" key="4">
    <source>
        <dbReference type="SAM" id="SignalP"/>
    </source>
</evidence>
<dbReference type="GO" id="GO:0005576">
    <property type="term" value="C:extracellular region"/>
    <property type="evidence" value="ECO:0007669"/>
    <property type="project" value="UniProtKB-SubCell"/>
</dbReference>
<feature type="chain" id="PRO_5042157965" description="C1q domain-containing protein" evidence="4">
    <location>
        <begin position="23"/>
        <end position="411"/>
    </location>
</feature>
<dbReference type="EMBL" id="JAEAOA010002018">
    <property type="protein sequence ID" value="KAK3587265.1"/>
    <property type="molecule type" value="Genomic_DNA"/>
</dbReference>
<dbReference type="InterPro" id="IPR001073">
    <property type="entry name" value="C1q_dom"/>
</dbReference>
<evidence type="ECO:0000313" key="7">
    <source>
        <dbReference type="Proteomes" id="UP001195483"/>
    </source>
</evidence>